<evidence type="ECO:0000256" key="4">
    <source>
        <dbReference type="ARBA" id="ARBA00022741"/>
    </source>
</evidence>
<evidence type="ECO:0000256" key="7">
    <source>
        <dbReference type="ARBA" id="ARBA00047493"/>
    </source>
</evidence>
<dbReference type="PANTHER" id="PTHR11136:SF0">
    <property type="entry name" value="DIHYDROFOLATE SYNTHETASE-RELATED"/>
    <property type="match status" value="1"/>
</dbReference>
<name>A0ABS6EJR2_9CLOT</name>
<dbReference type="PROSITE" id="PS01011">
    <property type="entry name" value="FOLYLPOLYGLU_SYNT_1"/>
    <property type="match status" value="1"/>
</dbReference>
<dbReference type="PIRSF" id="PIRSF001563">
    <property type="entry name" value="Folylpolyglu_synth"/>
    <property type="match status" value="1"/>
</dbReference>
<dbReference type="InterPro" id="IPR018109">
    <property type="entry name" value="Folylpolyglutamate_synth_CS"/>
</dbReference>
<evidence type="ECO:0000256" key="2">
    <source>
        <dbReference type="ARBA" id="ARBA00013025"/>
    </source>
</evidence>
<dbReference type="PROSITE" id="PS01012">
    <property type="entry name" value="FOLYLPOLYGLU_SYNT_2"/>
    <property type="match status" value="1"/>
</dbReference>
<feature type="domain" description="Mur ligase C-terminal" evidence="9">
    <location>
        <begin position="298"/>
        <end position="417"/>
    </location>
</feature>
<keyword evidence="3 8" id="KW-0436">Ligase</keyword>
<dbReference type="EC" id="6.3.2.17" evidence="2"/>
<feature type="domain" description="Mur ligase central" evidence="10">
    <location>
        <begin position="44"/>
        <end position="271"/>
    </location>
</feature>
<dbReference type="InterPro" id="IPR013221">
    <property type="entry name" value="Mur_ligase_cen"/>
</dbReference>
<evidence type="ECO:0000313" key="12">
    <source>
        <dbReference type="Proteomes" id="UP000726170"/>
    </source>
</evidence>
<protein>
    <recommendedName>
        <fullName evidence="2">tetrahydrofolate synthase</fullName>
        <ecNumber evidence="2">6.3.2.17</ecNumber>
    </recommendedName>
    <alternativeName>
        <fullName evidence="6">Tetrahydrofolylpolyglutamate synthase</fullName>
    </alternativeName>
</protein>
<evidence type="ECO:0000256" key="1">
    <source>
        <dbReference type="ARBA" id="ARBA00008276"/>
    </source>
</evidence>
<evidence type="ECO:0000259" key="10">
    <source>
        <dbReference type="Pfam" id="PF08245"/>
    </source>
</evidence>
<comment type="similarity">
    <text evidence="1 8">Belongs to the folylpolyglutamate synthase family.</text>
</comment>
<dbReference type="RefSeq" id="WP_216439990.1">
    <property type="nucleotide sequence ID" value="NZ_JAHLQF010000003.1"/>
</dbReference>
<keyword evidence="4 8" id="KW-0547">Nucleotide-binding</keyword>
<comment type="caution">
    <text evidence="11">The sequence shown here is derived from an EMBL/GenBank/DDBJ whole genome shotgun (WGS) entry which is preliminary data.</text>
</comment>
<keyword evidence="5 8" id="KW-0067">ATP-binding</keyword>
<evidence type="ECO:0000256" key="6">
    <source>
        <dbReference type="ARBA" id="ARBA00030592"/>
    </source>
</evidence>
<accession>A0ABS6EJR2</accession>
<evidence type="ECO:0000313" key="11">
    <source>
        <dbReference type="EMBL" id="MBU5485446.1"/>
    </source>
</evidence>
<dbReference type="NCBIfam" id="TIGR01499">
    <property type="entry name" value="folC"/>
    <property type="match status" value="1"/>
</dbReference>
<dbReference type="InterPro" id="IPR001645">
    <property type="entry name" value="Folylpolyglutamate_synth"/>
</dbReference>
<proteinExistence type="inferred from homology"/>
<evidence type="ECO:0000256" key="8">
    <source>
        <dbReference type="PIRNR" id="PIRNR001563"/>
    </source>
</evidence>
<dbReference type="Proteomes" id="UP000726170">
    <property type="component" value="Unassembled WGS sequence"/>
</dbReference>
<comment type="catalytic activity">
    <reaction evidence="7">
        <text>(6S)-5,6,7,8-tetrahydrofolyl-(gamma-L-Glu)(n) + L-glutamate + ATP = (6S)-5,6,7,8-tetrahydrofolyl-(gamma-L-Glu)(n+1) + ADP + phosphate + H(+)</text>
        <dbReference type="Rhea" id="RHEA:10580"/>
        <dbReference type="Rhea" id="RHEA-COMP:14738"/>
        <dbReference type="Rhea" id="RHEA-COMP:14740"/>
        <dbReference type="ChEBI" id="CHEBI:15378"/>
        <dbReference type="ChEBI" id="CHEBI:29985"/>
        <dbReference type="ChEBI" id="CHEBI:30616"/>
        <dbReference type="ChEBI" id="CHEBI:43474"/>
        <dbReference type="ChEBI" id="CHEBI:141005"/>
        <dbReference type="ChEBI" id="CHEBI:456216"/>
        <dbReference type="EC" id="6.3.2.17"/>
    </reaction>
</comment>
<evidence type="ECO:0000256" key="5">
    <source>
        <dbReference type="ARBA" id="ARBA00022840"/>
    </source>
</evidence>
<dbReference type="EMBL" id="JAHLQF010000003">
    <property type="protein sequence ID" value="MBU5485446.1"/>
    <property type="molecule type" value="Genomic_DNA"/>
</dbReference>
<dbReference type="Pfam" id="PF02875">
    <property type="entry name" value="Mur_ligase_C"/>
    <property type="match status" value="1"/>
</dbReference>
<keyword evidence="12" id="KW-1185">Reference proteome</keyword>
<sequence>MNYEQAIEYIESTCKFGNNSGTKRVEKILELLGNPHKELECIHIAGTNGKGSTTAMISKILIEAGYKVGMYTSPYLEEFEERIQINGENIPKDKLASVMTRVAEAVDKIIKVGYGNPTEFEIITCAMFLYYFEEKIDYGVIEVGLGGRMDSTNVITPLVSVITSISFDHMGVLGDTIEKIAYEKAGIIKEGVPLVLYPQQKESEEVIKNICKEKNSPLIYVRENSAKNTEENLYNVNYQKCIINTLSKEYNIELSLLGIHQLLNCSAVLNVIEQLQSLGVNIEEEHILRGLKNVKWPGRMEIVKENPIVLIDGAHNIDGIDKLSKNVKKYFKYNKLILIIGILSDKQVEEMIKTIVPLAHRVIAITPHSYRAENADKLSEIIRRYNNNYEKIEDYGTAYTKALSYCGEEDMILICGSLYMIGDMRKIIRARN</sequence>
<organism evidence="11 12">
    <name type="scientific">Clostridium mobile</name>
    <dbReference type="NCBI Taxonomy" id="2841512"/>
    <lineage>
        <taxon>Bacteria</taxon>
        <taxon>Bacillati</taxon>
        <taxon>Bacillota</taxon>
        <taxon>Clostridia</taxon>
        <taxon>Eubacteriales</taxon>
        <taxon>Clostridiaceae</taxon>
        <taxon>Clostridium</taxon>
    </lineage>
</organism>
<dbReference type="PANTHER" id="PTHR11136">
    <property type="entry name" value="FOLYLPOLYGLUTAMATE SYNTHASE-RELATED"/>
    <property type="match status" value="1"/>
</dbReference>
<dbReference type="Pfam" id="PF08245">
    <property type="entry name" value="Mur_ligase_M"/>
    <property type="match status" value="1"/>
</dbReference>
<dbReference type="InterPro" id="IPR004101">
    <property type="entry name" value="Mur_ligase_C"/>
</dbReference>
<evidence type="ECO:0000259" key="9">
    <source>
        <dbReference type="Pfam" id="PF02875"/>
    </source>
</evidence>
<evidence type="ECO:0000256" key="3">
    <source>
        <dbReference type="ARBA" id="ARBA00022598"/>
    </source>
</evidence>
<reference evidence="11 12" key="1">
    <citation type="submission" date="2021-06" db="EMBL/GenBank/DDBJ databases">
        <authorList>
            <person name="Sun Q."/>
            <person name="Li D."/>
        </authorList>
    </citation>
    <scope>NUCLEOTIDE SEQUENCE [LARGE SCALE GENOMIC DNA]</scope>
    <source>
        <strain evidence="11 12">MSJ-11</strain>
    </source>
</reference>
<gene>
    <name evidence="11" type="ORF">KQI86_14070</name>
</gene>